<evidence type="ECO:0000313" key="2">
    <source>
        <dbReference type="Proteomes" id="UP000499080"/>
    </source>
</evidence>
<keyword evidence="2" id="KW-1185">Reference proteome</keyword>
<dbReference type="OrthoDB" id="430476at2759"/>
<evidence type="ECO:0000313" key="1">
    <source>
        <dbReference type="EMBL" id="GBL79125.1"/>
    </source>
</evidence>
<accession>A0A4Y2AIV8</accession>
<sequence length="170" mass="19534">MASTLDVFAQFKIPLRCFSRGKYKEMPRRLFDKPDTNNSWVLPCAPRQNFWQISRLLEFLPGPNRSGSPRTVESTPKPIAEMEETTRMDLEPSLGQNVTPCKSIDWVRKAVARSDVSRIVIYYANRDDSVSIGGYILFLDETPISWRMFRQRCVSLSTMEAEYVTLTEAA</sequence>
<organism evidence="1 2">
    <name type="scientific">Araneus ventricosus</name>
    <name type="common">Orbweaver spider</name>
    <name type="synonym">Epeira ventricosa</name>
    <dbReference type="NCBI Taxonomy" id="182803"/>
    <lineage>
        <taxon>Eukaryota</taxon>
        <taxon>Metazoa</taxon>
        <taxon>Ecdysozoa</taxon>
        <taxon>Arthropoda</taxon>
        <taxon>Chelicerata</taxon>
        <taxon>Arachnida</taxon>
        <taxon>Araneae</taxon>
        <taxon>Araneomorphae</taxon>
        <taxon>Entelegynae</taxon>
        <taxon>Araneoidea</taxon>
        <taxon>Araneidae</taxon>
        <taxon>Araneus</taxon>
    </lineage>
</organism>
<comment type="caution">
    <text evidence="1">The sequence shown here is derived from an EMBL/GenBank/DDBJ whole genome shotgun (WGS) entry which is preliminary data.</text>
</comment>
<protein>
    <submittedName>
        <fullName evidence="1">Uncharacterized protein</fullName>
    </submittedName>
</protein>
<proteinExistence type="predicted"/>
<dbReference type="EMBL" id="BGPR01000018">
    <property type="protein sequence ID" value="GBL79125.1"/>
    <property type="molecule type" value="Genomic_DNA"/>
</dbReference>
<gene>
    <name evidence="1" type="ORF">AVEN_92376_1</name>
</gene>
<reference evidence="1 2" key="1">
    <citation type="journal article" date="2019" name="Sci. Rep.">
        <title>Orb-weaving spider Araneus ventricosus genome elucidates the spidroin gene catalogue.</title>
        <authorList>
            <person name="Kono N."/>
            <person name="Nakamura H."/>
            <person name="Ohtoshi R."/>
            <person name="Moran D.A.P."/>
            <person name="Shinohara A."/>
            <person name="Yoshida Y."/>
            <person name="Fujiwara M."/>
            <person name="Mori M."/>
            <person name="Tomita M."/>
            <person name="Arakawa K."/>
        </authorList>
    </citation>
    <scope>NUCLEOTIDE SEQUENCE [LARGE SCALE GENOMIC DNA]</scope>
</reference>
<dbReference type="AlphaFoldDB" id="A0A4Y2AIV8"/>
<name>A0A4Y2AIV8_ARAVE</name>
<dbReference type="Proteomes" id="UP000499080">
    <property type="component" value="Unassembled WGS sequence"/>
</dbReference>